<evidence type="ECO:0000256" key="2">
    <source>
        <dbReference type="ARBA" id="ARBA00022723"/>
    </source>
</evidence>
<comment type="caution">
    <text evidence="10">The sequence shown here is derived from an EMBL/GenBank/DDBJ whole genome shotgun (WGS) entry which is preliminary data.</text>
</comment>
<evidence type="ECO:0000313" key="10">
    <source>
        <dbReference type="EMBL" id="CAG5159258.1"/>
    </source>
</evidence>
<evidence type="ECO:0000313" key="11">
    <source>
        <dbReference type="Proteomes" id="UP000676310"/>
    </source>
</evidence>
<dbReference type="InterPro" id="IPR001138">
    <property type="entry name" value="Zn2Cys6_DnaBD"/>
</dbReference>
<dbReference type="GO" id="GO:0043565">
    <property type="term" value="F:sequence-specific DNA binding"/>
    <property type="evidence" value="ECO:0007669"/>
    <property type="project" value="TreeGrafter"/>
</dbReference>
<evidence type="ECO:0000259" key="9">
    <source>
        <dbReference type="PROSITE" id="PS50048"/>
    </source>
</evidence>
<keyword evidence="3" id="KW-0862">Zinc</keyword>
<comment type="subcellular location">
    <subcellularLocation>
        <location evidence="1">Nucleus</location>
    </subcellularLocation>
</comment>
<dbReference type="Pfam" id="PF00172">
    <property type="entry name" value="Zn_clus"/>
    <property type="match status" value="1"/>
</dbReference>
<evidence type="ECO:0000256" key="5">
    <source>
        <dbReference type="ARBA" id="ARBA00023125"/>
    </source>
</evidence>
<accession>A0A8J2N618</accession>
<dbReference type="OrthoDB" id="189997at2759"/>
<dbReference type="SMART" id="SM00066">
    <property type="entry name" value="GAL4"/>
    <property type="match status" value="1"/>
</dbReference>
<feature type="region of interest" description="Disordered" evidence="8">
    <location>
        <begin position="70"/>
        <end position="140"/>
    </location>
</feature>
<dbReference type="PANTHER" id="PTHR47782">
    <property type="entry name" value="ZN(II)2CYS6 TRANSCRIPTION FACTOR (EUROFUNG)-RELATED"/>
    <property type="match status" value="1"/>
</dbReference>
<keyword evidence="11" id="KW-1185">Reference proteome</keyword>
<dbReference type="GO" id="GO:0008270">
    <property type="term" value="F:zinc ion binding"/>
    <property type="evidence" value="ECO:0007669"/>
    <property type="project" value="InterPro"/>
</dbReference>
<keyword evidence="5" id="KW-0238">DNA-binding</keyword>
<dbReference type="EMBL" id="CAJRGZ010000019">
    <property type="protein sequence ID" value="CAG5159258.1"/>
    <property type="molecule type" value="Genomic_DNA"/>
</dbReference>
<keyword evidence="6" id="KW-0804">Transcription</keyword>
<feature type="compositionally biased region" description="Polar residues" evidence="8">
    <location>
        <begin position="92"/>
        <end position="103"/>
    </location>
</feature>
<dbReference type="AlphaFoldDB" id="A0A8J2N618"/>
<dbReference type="PANTHER" id="PTHR47782:SF12">
    <property type="entry name" value="ZN(II)2CYS6 TRANSCRIPTION FACTOR (EUROFUNG)"/>
    <property type="match status" value="1"/>
</dbReference>
<evidence type="ECO:0000256" key="3">
    <source>
        <dbReference type="ARBA" id="ARBA00022833"/>
    </source>
</evidence>
<keyword evidence="4" id="KW-0805">Transcription regulation</keyword>
<dbReference type="InterPro" id="IPR052202">
    <property type="entry name" value="Yeast_MetPath_Reg"/>
</dbReference>
<evidence type="ECO:0000256" key="7">
    <source>
        <dbReference type="ARBA" id="ARBA00023242"/>
    </source>
</evidence>
<dbReference type="Pfam" id="PF04082">
    <property type="entry name" value="Fungal_trans"/>
    <property type="match status" value="1"/>
</dbReference>
<evidence type="ECO:0000256" key="1">
    <source>
        <dbReference type="ARBA" id="ARBA00004123"/>
    </source>
</evidence>
<sequence length="723" mass="81899">MSSEEPPAKKQRTLACQRCRFRKQKCEDSRPCQNCIKGDEECVPTQPAPRPQVESEYVRILERRIAELESLDPQQSLDHLGRPSDRPVQELNPGTSPASSGMPSSGVRGATASPSVQRIAPPRRPSILSGSSPGYPIASGLDDEPDLNHLIFGLIASPSAQFPVHDATVSPTNPELGQAVLHSAHALLGSMSLEMEEVMLNAYRERAQAQYPFFHWDTFITWHSEWKHCLPCDLKERAWQGFFINLVYATSLVLLRQQYTATLNAREFYNSGISLLPAVLRQPDRILHVQAYLLLSIHALHQSSTERIISLASTAMRQCVQQQLHLGEMEPPSANVQTKLMIQVRRRCFWCAYLLDRLVMSSFDLPPSIPDYMITVRPFANIDDHDLEEAAAITPPSQDLADSQQYTCNSSALHILQCRRIQSEISAVTLRWDYNAQFENASDWRIRILTELENFKSRVKNFSDPESKGYTSQRWQAMIYHYTLLMLYRPTKANVVGSAGDWSVQASSQACLMFRKTQIDRQIAQPWLALLVQFQSGITLLYCFWATPPERRTENYYSLDVPDALRACSNILAIMADRWAKAECLRDVFELLAREIPLVDRPNKPPTRLSGKTVTTIQAHLPQVRALVVHRPALRMIDEMINEDFPRSAQPSQPPSVAGMLAPIQQEPEDHFDTQLQQINANFQMPFSMQQPFEYGIAEPGLHDLDIEGLLSFPGVFDFEGWT</sequence>
<dbReference type="Gene3D" id="4.10.240.10">
    <property type="entry name" value="Zn(2)-C6 fungal-type DNA-binding domain"/>
    <property type="match status" value="1"/>
</dbReference>
<protein>
    <recommendedName>
        <fullName evidence="9">Zn(2)-C6 fungal-type domain-containing protein</fullName>
    </recommendedName>
</protein>
<dbReference type="GO" id="GO:0005634">
    <property type="term" value="C:nucleus"/>
    <property type="evidence" value="ECO:0007669"/>
    <property type="project" value="UniProtKB-SubCell"/>
</dbReference>
<organism evidence="10 11">
    <name type="scientific">Alternaria atra</name>
    <dbReference type="NCBI Taxonomy" id="119953"/>
    <lineage>
        <taxon>Eukaryota</taxon>
        <taxon>Fungi</taxon>
        <taxon>Dikarya</taxon>
        <taxon>Ascomycota</taxon>
        <taxon>Pezizomycotina</taxon>
        <taxon>Dothideomycetes</taxon>
        <taxon>Pleosporomycetidae</taxon>
        <taxon>Pleosporales</taxon>
        <taxon>Pleosporineae</taxon>
        <taxon>Pleosporaceae</taxon>
        <taxon>Alternaria</taxon>
        <taxon>Alternaria sect. Ulocladioides</taxon>
    </lineage>
</organism>
<keyword evidence="2" id="KW-0479">Metal-binding</keyword>
<dbReference type="Proteomes" id="UP000676310">
    <property type="component" value="Unassembled WGS sequence"/>
</dbReference>
<dbReference type="CDD" id="cd12148">
    <property type="entry name" value="fungal_TF_MHR"/>
    <property type="match status" value="1"/>
</dbReference>
<evidence type="ECO:0000256" key="4">
    <source>
        <dbReference type="ARBA" id="ARBA00023015"/>
    </source>
</evidence>
<reference evidence="10" key="1">
    <citation type="submission" date="2021-05" db="EMBL/GenBank/DDBJ databases">
        <authorList>
            <person name="Stam R."/>
        </authorList>
    </citation>
    <scope>NUCLEOTIDE SEQUENCE</scope>
    <source>
        <strain evidence="10">CS162</strain>
    </source>
</reference>
<keyword evidence="7" id="KW-0539">Nucleus</keyword>
<dbReference type="GO" id="GO:0006351">
    <property type="term" value="P:DNA-templated transcription"/>
    <property type="evidence" value="ECO:0007669"/>
    <property type="project" value="InterPro"/>
</dbReference>
<evidence type="ECO:0000256" key="6">
    <source>
        <dbReference type="ARBA" id="ARBA00023163"/>
    </source>
</evidence>
<evidence type="ECO:0000256" key="8">
    <source>
        <dbReference type="SAM" id="MobiDB-lite"/>
    </source>
</evidence>
<dbReference type="InterPro" id="IPR036864">
    <property type="entry name" value="Zn2-C6_fun-type_DNA-bd_sf"/>
</dbReference>
<dbReference type="InterPro" id="IPR007219">
    <property type="entry name" value="XnlR_reg_dom"/>
</dbReference>
<dbReference type="CDD" id="cd00067">
    <property type="entry name" value="GAL4"/>
    <property type="match status" value="1"/>
</dbReference>
<dbReference type="SUPFAM" id="SSF57701">
    <property type="entry name" value="Zn2/Cys6 DNA-binding domain"/>
    <property type="match status" value="1"/>
</dbReference>
<feature type="compositionally biased region" description="Basic and acidic residues" evidence="8">
    <location>
        <begin position="79"/>
        <end position="88"/>
    </location>
</feature>
<dbReference type="PROSITE" id="PS00463">
    <property type="entry name" value="ZN2_CY6_FUNGAL_1"/>
    <property type="match status" value="1"/>
</dbReference>
<gene>
    <name evidence="10" type="ORF">ALTATR162_LOCUS5494</name>
</gene>
<feature type="domain" description="Zn(2)-C6 fungal-type" evidence="9">
    <location>
        <begin position="15"/>
        <end position="43"/>
    </location>
</feature>
<dbReference type="PROSITE" id="PS50048">
    <property type="entry name" value="ZN2_CY6_FUNGAL_2"/>
    <property type="match status" value="1"/>
</dbReference>
<dbReference type="RefSeq" id="XP_043169048.1">
    <property type="nucleotide sequence ID" value="XM_043313113.1"/>
</dbReference>
<dbReference type="GO" id="GO:0000981">
    <property type="term" value="F:DNA-binding transcription factor activity, RNA polymerase II-specific"/>
    <property type="evidence" value="ECO:0007669"/>
    <property type="project" value="InterPro"/>
</dbReference>
<name>A0A8J2N618_9PLEO</name>
<dbReference type="GO" id="GO:0045944">
    <property type="term" value="P:positive regulation of transcription by RNA polymerase II"/>
    <property type="evidence" value="ECO:0007669"/>
    <property type="project" value="TreeGrafter"/>
</dbReference>
<dbReference type="SMART" id="SM00906">
    <property type="entry name" value="Fungal_trans"/>
    <property type="match status" value="1"/>
</dbReference>
<dbReference type="GeneID" id="67017278"/>
<proteinExistence type="predicted"/>